<evidence type="ECO:0000313" key="9">
    <source>
        <dbReference type="EMBL" id="MBY0099440.1"/>
    </source>
</evidence>
<feature type="transmembrane region" description="Helical" evidence="7">
    <location>
        <begin position="345"/>
        <end position="362"/>
    </location>
</feature>
<evidence type="ECO:0000256" key="5">
    <source>
        <dbReference type="ARBA" id="ARBA00022989"/>
    </source>
</evidence>
<feature type="transmembrane region" description="Helical" evidence="7">
    <location>
        <begin position="225"/>
        <end position="247"/>
    </location>
</feature>
<protein>
    <submittedName>
        <fullName evidence="9">TRAP transporter large permease</fullName>
    </submittedName>
</protein>
<keyword evidence="4 7" id="KW-0812">Transmembrane</keyword>
<feature type="transmembrane region" description="Helical" evidence="7">
    <location>
        <begin position="283"/>
        <end position="300"/>
    </location>
</feature>
<evidence type="ECO:0000256" key="4">
    <source>
        <dbReference type="ARBA" id="ARBA00022692"/>
    </source>
</evidence>
<dbReference type="InterPro" id="IPR010656">
    <property type="entry name" value="DctM"/>
</dbReference>
<evidence type="ECO:0000313" key="10">
    <source>
        <dbReference type="Proteomes" id="UP000769780"/>
    </source>
</evidence>
<feature type="transmembrane region" description="Helical" evidence="7">
    <location>
        <begin position="140"/>
        <end position="167"/>
    </location>
</feature>
<comment type="subcellular location">
    <subcellularLocation>
        <location evidence="1">Cell inner membrane</location>
        <topology evidence="1">Multi-pass membrane protein</topology>
    </subcellularLocation>
</comment>
<gene>
    <name evidence="9" type="ORF">H0185_21975</name>
</gene>
<evidence type="ECO:0000256" key="1">
    <source>
        <dbReference type="ARBA" id="ARBA00004429"/>
    </source>
</evidence>
<dbReference type="EMBL" id="JACWFH010000036">
    <property type="protein sequence ID" value="MBY0099440.1"/>
    <property type="molecule type" value="Genomic_DNA"/>
</dbReference>
<feature type="transmembrane region" description="Helical" evidence="7">
    <location>
        <begin position="320"/>
        <end position="338"/>
    </location>
</feature>
<dbReference type="Pfam" id="PF06808">
    <property type="entry name" value="DctM"/>
    <property type="match status" value="1"/>
</dbReference>
<proteinExistence type="predicted"/>
<feature type="transmembrane region" description="Helical" evidence="7">
    <location>
        <begin position="54"/>
        <end position="76"/>
    </location>
</feature>
<name>A0ABS7KBI4_9BACI</name>
<feature type="transmembrane region" description="Helical" evidence="7">
    <location>
        <begin position="173"/>
        <end position="198"/>
    </location>
</feature>
<organism evidence="9 10">
    <name type="scientific">Mesobacillus maritimus</name>
    <dbReference type="NCBI Taxonomy" id="1643336"/>
    <lineage>
        <taxon>Bacteria</taxon>
        <taxon>Bacillati</taxon>
        <taxon>Bacillota</taxon>
        <taxon>Bacilli</taxon>
        <taxon>Bacillales</taxon>
        <taxon>Bacillaceae</taxon>
        <taxon>Mesobacillus</taxon>
    </lineage>
</organism>
<feature type="transmembrane region" description="Helical" evidence="7">
    <location>
        <begin position="404"/>
        <end position="426"/>
    </location>
</feature>
<feature type="transmembrane region" description="Helical" evidence="7">
    <location>
        <begin position="368"/>
        <end position="392"/>
    </location>
</feature>
<dbReference type="PIRSF" id="PIRSF006066">
    <property type="entry name" value="HI0050"/>
    <property type="match status" value="1"/>
</dbReference>
<keyword evidence="3" id="KW-0997">Cell inner membrane</keyword>
<reference evidence="9 10" key="1">
    <citation type="submission" date="2020-07" db="EMBL/GenBank/DDBJ databases">
        <title>Fungal Genomes of the International Space Station.</title>
        <authorList>
            <person name="Seuylemezian A."/>
            <person name="Singh N.K."/>
            <person name="Wood J."/>
            <person name="Venkateswaran K."/>
        </authorList>
    </citation>
    <scope>NUCLEOTIDE SEQUENCE [LARGE SCALE GENOMIC DNA]</scope>
    <source>
        <strain evidence="9 10">PL-B2</strain>
    </source>
</reference>
<feature type="transmembrane region" description="Helical" evidence="7">
    <location>
        <begin position="253"/>
        <end position="271"/>
    </location>
</feature>
<comment type="caution">
    <text evidence="9">The sequence shown here is derived from an EMBL/GenBank/DDBJ whole genome shotgun (WGS) entry which is preliminary data.</text>
</comment>
<evidence type="ECO:0000256" key="3">
    <source>
        <dbReference type="ARBA" id="ARBA00022519"/>
    </source>
</evidence>
<accession>A0ABS7KBI4</accession>
<keyword evidence="2" id="KW-1003">Cell membrane</keyword>
<evidence type="ECO:0000256" key="2">
    <source>
        <dbReference type="ARBA" id="ARBA00022475"/>
    </source>
</evidence>
<dbReference type="InterPro" id="IPR004681">
    <property type="entry name" value="TRAP_DctM"/>
</dbReference>
<dbReference type="PANTHER" id="PTHR33362">
    <property type="entry name" value="SIALIC ACID TRAP TRANSPORTER PERMEASE PROTEIN SIAT-RELATED"/>
    <property type="match status" value="1"/>
</dbReference>
<evidence type="ECO:0000256" key="6">
    <source>
        <dbReference type="ARBA" id="ARBA00023136"/>
    </source>
</evidence>
<sequence length="438" mass="46321">MSTTFTITLILILFLFLLISGLHIHSVLLASGVIGLTILEGFGILEGLLGNQPYNSVAAYSLSTIPLYVLMAQFILQSDIVKDYFTIVHRLSRGKGSVLGGLTIVAGGFLGAVSGSGTASSAALGQVAVPEMNKRGFSPALSGAIAAAGGSLSSIIPPSITLIIYGIATETPIGQLFIGAVIPGVLTAIVFIIVMYFLMKSKRNQKEIVPITEEEKDMKIPFTRLVIVTAVGLFIVGVIFGGIYLGFVTPTEAGAVGAFAAFLSALILGKVNKKFFLTSIAETVKVSVMVMLILIGAQVFGRFISLSLLPRKLLNVLEPIMEYPALILGILLLIYFILFMFIEGAAVILMTTPVVIPIINTINIDPLWFGVFVSVIATIGLITPPVGISVYAVSGASRISSDSIFRFAMVFAVVAAVVVGGLMIAFPETALWLPNLMK</sequence>
<feature type="domain" description="TRAP C4-dicarboxylate transport system permease DctM subunit" evidence="8">
    <location>
        <begin position="11"/>
        <end position="419"/>
    </location>
</feature>
<dbReference type="Proteomes" id="UP000769780">
    <property type="component" value="Unassembled WGS sequence"/>
</dbReference>
<keyword evidence="10" id="KW-1185">Reference proteome</keyword>
<evidence type="ECO:0000256" key="7">
    <source>
        <dbReference type="SAM" id="Phobius"/>
    </source>
</evidence>
<evidence type="ECO:0000259" key="8">
    <source>
        <dbReference type="Pfam" id="PF06808"/>
    </source>
</evidence>
<keyword evidence="6 7" id="KW-0472">Membrane</keyword>
<dbReference type="PANTHER" id="PTHR33362:SF5">
    <property type="entry name" value="C4-DICARBOXYLATE TRAP TRANSPORTER LARGE PERMEASE PROTEIN DCTM"/>
    <property type="match status" value="1"/>
</dbReference>
<dbReference type="RefSeq" id="WP_221875655.1">
    <property type="nucleotide sequence ID" value="NZ_JACWFH010000036.1"/>
</dbReference>
<keyword evidence="5 7" id="KW-1133">Transmembrane helix</keyword>